<dbReference type="AlphaFoldDB" id="A0A1I8JQM1"/>
<proteinExistence type="predicted"/>
<evidence type="ECO:0000313" key="2">
    <source>
        <dbReference type="Proteomes" id="UP000095280"/>
    </source>
</evidence>
<keyword evidence="2" id="KW-1185">Reference proteome</keyword>
<feature type="region of interest" description="Disordered" evidence="1">
    <location>
        <begin position="83"/>
        <end position="143"/>
    </location>
</feature>
<evidence type="ECO:0000313" key="3">
    <source>
        <dbReference type="WBParaSite" id="snap_masked-unitig_45257-processed-gene-0.1-mRNA-1"/>
    </source>
</evidence>
<organism evidence="2 3">
    <name type="scientific">Macrostomum lignano</name>
    <dbReference type="NCBI Taxonomy" id="282301"/>
    <lineage>
        <taxon>Eukaryota</taxon>
        <taxon>Metazoa</taxon>
        <taxon>Spiralia</taxon>
        <taxon>Lophotrochozoa</taxon>
        <taxon>Platyhelminthes</taxon>
        <taxon>Rhabditophora</taxon>
        <taxon>Macrostomorpha</taxon>
        <taxon>Macrostomida</taxon>
        <taxon>Macrostomidae</taxon>
        <taxon>Macrostomum</taxon>
    </lineage>
</organism>
<dbReference type="WBParaSite" id="snap_masked-unitig_45257-processed-gene-0.1-mRNA-1">
    <property type="protein sequence ID" value="snap_masked-unitig_45257-processed-gene-0.1-mRNA-1"/>
    <property type="gene ID" value="snap_masked-unitig_45257-processed-gene-0.1"/>
</dbReference>
<name>A0A1I8JQM1_9PLAT</name>
<sequence length="271" mass="28806">ERDFNHVKVGLAWERDPVKVETARERIHCQRFETAGSGSVNVKCKKYQRKKFAEALIAALNCSCLLTESPKMLRRLHPASHRVNPISEDFDSSATAGPAEAVRAPASITSSSAASEPSSRRQSFNAAPAPGANSSSSSSRGSGEAAVPTFRWLKTPGWCPRLCCPPPSLAAAEMMGADSAFFSELSRRSIGPRCSLTPPPPASTSFVQFGRAVSTKSARVNLAFVTDVPADFLQDVIDSCPPPQSSGAPMSATARRTPSTAGGLLVRVCRT</sequence>
<protein>
    <submittedName>
        <fullName evidence="3">PID domain-containing protein</fullName>
    </submittedName>
</protein>
<dbReference type="Proteomes" id="UP000095280">
    <property type="component" value="Unplaced"/>
</dbReference>
<feature type="compositionally biased region" description="Low complexity" evidence="1">
    <location>
        <begin position="103"/>
        <end position="143"/>
    </location>
</feature>
<accession>A0A1I8JQM1</accession>
<evidence type="ECO:0000256" key="1">
    <source>
        <dbReference type="SAM" id="MobiDB-lite"/>
    </source>
</evidence>
<reference evidence="3" key="1">
    <citation type="submission" date="2016-11" db="UniProtKB">
        <authorList>
            <consortium name="WormBaseParasite"/>
        </authorList>
    </citation>
    <scope>IDENTIFICATION</scope>
</reference>